<organism evidence="1 2">
    <name type="scientific">Sinorhizobium meliloti (strain SM11)</name>
    <dbReference type="NCBI Taxonomy" id="707241"/>
    <lineage>
        <taxon>Bacteria</taxon>
        <taxon>Pseudomonadati</taxon>
        <taxon>Pseudomonadota</taxon>
        <taxon>Alphaproteobacteria</taxon>
        <taxon>Hyphomicrobiales</taxon>
        <taxon>Rhizobiaceae</taxon>
        <taxon>Sinorhizobium/Ensifer group</taxon>
        <taxon>Sinorhizobium</taxon>
    </lineage>
</organism>
<reference evidence="1 2" key="1">
    <citation type="journal article" date="2011" name="J. Biotechnol.">
        <title>The complete genome sequence of the dominant Sinorhizobium meliloti field isolate SM11 extends the S. meliloti pan-genome.</title>
        <authorList>
            <person name="Schneiker-Bekel S."/>
            <person name="Wibberg D."/>
            <person name="Bekel T."/>
            <person name="Blom J."/>
            <person name="Linke B."/>
            <person name="Neuweger H."/>
            <person name="Stiens M."/>
            <person name="Vorholter F.J."/>
            <person name="Weidner S."/>
            <person name="Goesmann A."/>
            <person name="Puhler A."/>
            <person name="Schluter A."/>
        </authorList>
    </citation>
    <scope>NUCLEOTIDE SEQUENCE [LARGE SCALE GENOMIC DNA]</scope>
    <source>
        <strain evidence="1 2">SM11</strain>
        <plasmid evidence="2">pSmeSM11c</plasmid>
    </source>
</reference>
<protein>
    <submittedName>
        <fullName evidence="1">Uncharacterized protein</fullName>
    </submittedName>
</protein>
<keyword evidence="1" id="KW-0614">Plasmid</keyword>
<accession>F7XBJ8</accession>
<name>F7XBJ8_SINMM</name>
<evidence type="ECO:0000313" key="2">
    <source>
        <dbReference type="Proteomes" id="UP000009045"/>
    </source>
</evidence>
<dbReference type="EMBL" id="CP001831">
    <property type="protein sequence ID" value="AEH82516.1"/>
    <property type="molecule type" value="Genomic_DNA"/>
</dbReference>
<gene>
    <name evidence="1" type="ordered locus">SM11_pC1443</name>
</gene>
<geneLocation type="plasmid" evidence="1 2">
    <name>pSmeSM11c</name>
</geneLocation>
<sequence>MAPEDIVYARGAAIASNAKPQRSDSPAGVGFWEFLHCHFAPPELDKGSAA</sequence>
<dbReference type="HOGENOM" id="CLU_3122701_0_0_5"/>
<evidence type="ECO:0000313" key="1">
    <source>
        <dbReference type="EMBL" id="AEH82516.1"/>
    </source>
</evidence>
<dbReference type="AlphaFoldDB" id="F7XBJ8"/>
<proteinExistence type="predicted"/>
<dbReference type="KEGG" id="smx:SM11_pC1443"/>
<dbReference type="Proteomes" id="UP000009045">
    <property type="component" value="Plasmid pSmeSM11c"/>
</dbReference>